<keyword evidence="1" id="KW-0521">NADP</keyword>
<dbReference type="AlphaFoldDB" id="T0BZ17"/>
<keyword evidence="2" id="KW-0560">Oxidoreductase</keyword>
<evidence type="ECO:0000256" key="2">
    <source>
        <dbReference type="ARBA" id="ARBA00023002"/>
    </source>
</evidence>
<accession>A0A9E6ZFT1</accession>
<dbReference type="CDD" id="cd11616">
    <property type="entry name" value="SAF_DH_OX_like"/>
    <property type="match status" value="1"/>
</dbReference>
<dbReference type="Pfam" id="PF08666">
    <property type="entry name" value="SAF"/>
    <property type="match status" value="1"/>
</dbReference>
<dbReference type="InterPro" id="IPR048423">
    <property type="entry name" value="DRL_cat"/>
</dbReference>
<dbReference type="STRING" id="1356854.N007_08300"/>
<dbReference type="OrthoDB" id="9777844at2"/>
<proteinExistence type="predicted"/>
<dbReference type="PANTHER" id="PTHR37850">
    <property type="entry name" value="STRU PROTEIN"/>
    <property type="match status" value="1"/>
</dbReference>
<organism evidence="3 4">
    <name type="scientific">Alicyclobacillus acidoterrestris (strain ATCC 49025 / DSM 3922 / CIP 106132 / NCIMB 13137 / GD3B)</name>
    <dbReference type="NCBI Taxonomy" id="1356854"/>
    <lineage>
        <taxon>Bacteria</taxon>
        <taxon>Bacillati</taxon>
        <taxon>Bacillota</taxon>
        <taxon>Bacilli</taxon>
        <taxon>Bacillales</taxon>
        <taxon>Alicyclobacillaceae</taxon>
        <taxon>Alicyclobacillus</taxon>
    </lineage>
</organism>
<dbReference type="SMART" id="SM00858">
    <property type="entry name" value="SAF"/>
    <property type="match status" value="1"/>
</dbReference>
<dbReference type="InterPro" id="IPR036291">
    <property type="entry name" value="NAD(P)-bd_dom_sf"/>
</dbReference>
<dbReference type="Pfam" id="PF21135">
    <property type="entry name" value="DRL_cat"/>
    <property type="match status" value="1"/>
</dbReference>
<dbReference type="eggNOG" id="COG4091">
    <property type="taxonomic scope" value="Bacteria"/>
</dbReference>
<dbReference type="Gene3D" id="3.40.50.720">
    <property type="entry name" value="NAD(P)-binding Rossmann-like Domain"/>
    <property type="match status" value="1"/>
</dbReference>
<gene>
    <name evidence="3" type="ORF">K1I37_11280</name>
</gene>
<evidence type="ECO:0000256" key="1">
    <source>
        <dbReference type="ARBA" id="ARBA00022857"/>
    </source>
</evidence>
<dbReference type="SUPFAM" id="SSF51735">
    <property type="entry name" value="NAD(P)-binding Rossmann-fold domains"/>
    <property type="match status" value="1"/>
</dbReference>
<dbReference type="PANTHER" id="PTHR37850:SF2">
    <property type="entry name" value="SAF DOMAIN PROTEIN"/>
    <property type="match status" value="1"/>
</dbReference>
<protein>
    <submittedName>
        <fullName evidence="3">SAF domain-containing protein</fullName>
    </submittedName>
</protein>
<dbReference type="Proteomes" id="UP000829401">
    <property type="component" value="Chromosome"/>
</dbReference>
<accession>T0BZ17</accession>
<dbReference type="RefSeq" id="WP_021296723.1">
    <property type="nucleotide sequence ID" value="NZ_AURB01000134.1"/>
</dbReference>
<dbReference type="InterPro" id="IPR013974">
    <property type="entry name" value="SAF"/>
</dbReference>
<dbReference type="Pfam" id="PF01113">
    <property type="entry name" value="DapB_N"/>
    <property type="match status" value="1"/>
</dbReference>
<reference evidence="4" key="1">
    <citation type="journal article" date="2022" name="G3 (Bethesda)">
        <title>Unveiling the complete genome sequence of Alicyclobacillus acidoterrestris DSM 3922T, a taint-producing strain.</title>
        <authorList>
            <person name="Leonardo I.C."/>
            <person name="Barreto Crespo M.T."/>
            <person name="Gaspar F.B."/>
        </authorList>
    </citation>
    <scope>NUCLEOTIDE SEQUENCE [LARGE SCALE GENOMIC DNA]</scope>
    <source>
        <strain evidence="4">DSM 3922</strain>
    </source>
</reference>
<sequence>MSIYHSLQKLEQEGERIGVAVIGAGQMGRGMIAQISKIPGMQVRAVCDIQREVAQKAVDAYCRYAKTPHPSVMVESDFQKVIGHPDVDVVVDATGIPEVGANVALIALAEHKHLVLLNVEMDVTVGSILSSWFKSSGLVYTGAAGDEPAVTLELFEFAKTMGLEVVVAGKGKNNPFIPLSNPDLCRAEAERKHMNPHMLAAFQDGTKTMAEMNLLSNATGLLPDKTGMHGVSADLKTVTEKLRLVEEGGCLSQQGVVEYVHGLAPGVFVIVSSDLTEVTEELKYLSVGDGPYYTLYRPFHLASLETPISIARAALLQEPTIAPIGGPVSETVAVAKRDMAPGDALDGIGGYTVRGVIEEHVHATKAGHVPIGLISPKARAKRHIATGTFITYEDVELDQTTTVWHLRSLQDKMFPTV</sequence>
<name>T0BZ17_ALIAG</name>
<evidence type="ECO:0000313" key="3">
    <source>
        <dbReference type="EMBL" id="UNO47313.1"/>
    </source>
</evidence>
<dbReference type="GO" id="GO:0008839">
    <property type="term" value="F:4-hydroxy-tetrahydrodipicolinate reductase"/>
    <property type="evidence" value="ECO:0007669"/>
    <property type="project" value="InterPro"/>
</dbReference>
<dbReference type="KEGG" id="aaco:K1I37_11280"/>
<keyword evidence="4" id="KW-1185">Reference proteome</keyword>
<evidence type="ECO:0000313" key="4">
    <source>
        <dbReference type="Proteomes" id="UP000829401"/>
    </source>
</evidence>
<dbReference type="EMBL" id="CP080467">
    <property type="protein sequence ID" value="UNO47313.1"/>
    <property type="molecule type" value="Genomic_DNA"/>
</dbReference>
<dbReference type="InterPro" id="IPR000846">
    <property type="entry name" value="DapB_N"/>
</dbReference>
<dbReference type="GO" id="GO:0009089">
    <property type="term" value="P:lysine biosynthetic process via diaminopimelate"/>
    <property type="evidence" value="ECO:0007669"/>
    <property type="project" value="InterPro"/>
</dbReference>